<feature type="transmembrane region" description="Helical" evidence="8">
    <location>
        <begin position="183"/>
        <end position="201"/>
    </location>
</feature>
<feature type="transmembrane region" description="Helical" evidence="8">
    <location>
        <begin position="76"/>
        <end position="96"/>
    </location>
</feature>
<evidence type="ECO:0000313" key="11">
    <source>
        <dbReference type="Proteomes" id="UP001598130"/>
    </source>
</evidence>
<evidence type="ECO:0000256" key="1">
    <source>
        <dbReference type="ARBA" id="ARBA00004651"/>
    </source>
</evidence>
<keyword evidence="3" id="KW-0813">Transport</keyword>
<evidence type="ECO:0000256" key="3">
    <source>
        <dbReference type="ARBA" id="ARBA00022448"/>
    </source>
</evidence>
<evidence type="ECO:0000256" key="4">
    <source>
        <dbReference type="ARBA" id="ARBA00022475"/>
    </source>
</evidence>
<evidence type="ECO:0000256" key="2">
    <source>
        <dbReference type="ARBA" id="ARBA00007362"/>
    </source>
</evidence>
<accession>A0ABW6CN46</accession>
<protein>
    <submittedName>
        <fullName evidence="10">EamA family transporter RarD</fullName>
    </submittedName>
</protein>
<dbReference type="Pfam" id="PF00892">
    <property type="entry name" value="EamA"/>
    <property type="match status" value="1"/>
</dbReference>
<keyword evidence="6 8" id="KW-1133">Transmembrane helix</keyword>
<dbReference type="InterPro" id="IPR004626">
    <property type="entry name" value="RarD"/>
</dbReference>
<dbReference type="RefSeq" id="WP_377368797.1">
    <property type="nucleotide sequence ID" value="NZ_JAOTJD010000009.1"/>
</dbReference>
<keyword evidence="4" id="KW-1003">Cell membrane</keyword>
<feature type="transmembrane region" description="Helical" evidence="8">
    <location>
        <begin position="132"/>
        <end position="150"/>
    </location>
</feature>
<feature type="transmembrane region" description="Helical" evidence="8">
    <location>
        <begin position="270"/>
        <end position="290"/>
    </location>
</feature>
<keyword evidence="5 8" id="KW-0812">Transmembrane</keyword>
<feature type="transmembrane region" description="Helical" evidence="8">
    <location>
        <begin position="216"/>
        <end position="237"/>
    </location>
</feature>
<feature type="transmembrane region" description="Helical" evidence="8">
    <location>
        <begin position="156"/>
        <end position="171"/>
    </location>
</feature>
<sequence>MTQPASIDRTALGAGILCYFIWGFVPLAFQAIGQLGVGPWETLAHRTIWGAPTALIFVLLASQWAQVVGVFRQPKVLAWLALSAGLIAVNWMVFIWAVNSGRVLESSLGYYITPLINMAAGTLLFRERMDRIGVAAIVLAVVGVIIQAVALGHLPLVSLALAFSFGGYGVVRKQVAADAQTGLFIECLLLAIPSFFFVLWLEGQGDGHFLASPATVAWLIASGPITAVPLVLFAWAARRIPLSFMGFLQFIGPTIAFVIGVTQGEAFTPLRAISFIFIWGGAAVFTFGAWRRSRALPSPVVA</sequence>
<dbReference type="NCBIfam" id="TIGR00688">
    <property type="entry name" value="rarD"/>
    <property type="match status" value="1"/>
</dbReference>
<name>A0ABW6CN46_9CAUL</name>
<feature type="transmembrane region" description="Helical" evidence="8">
    <location>
        <begin position="44"/>
        <end position="64"/>
    </location>
</feature>
<keyword evidence="7 8" id="KW-0472">Membrane</keyword>
<comment type="similarity">
    <text evidence="2">Belongs to the EamA transporter family.</text>
</comment>
<dbReference type="EMBL" id="JAOTJD010000009">
    <property type="protein sequence ID" value="MFD3263688.1"/>
    <property type="molecule type" value="Genomic_DNA"/>
</dbReference>
<dbReference type="InterPro" id="IPR037185">
    <property type="entry name" value="EmrE-like"/>
</dbReference>
<reference evidence="10 11" key="1">
    <citation type="submission" date="2022-09" db="EMBL/GenBank/DDBJ databases">
        <title>New species of Phenylobacterium.</title>
        <authorList>
            <person name="Mieszkin S."/>
        </authorList>
    </citation>
    <scope>NUCLEOTIDE SEQUENCE [LARGE SCALE GENOMIC DNA]</scope>
    <source>
        <strain evidence="10 11">HK31-G</strain>
    </source>
</reference>
<comment type="subcellular location">
    <subcellularLocation>
        <location evidence="1">Cell membrane</location>
        <topology evidence="1">Multi-pass membrane protein</topology>
    </subcellularLocation>
</comment>
<dbReference type="Proteomes" id="UP001598130">
    <property type="component" value="Unassembled WGS sequence"/>
</dbReference>
<feature type="transmembrane region" description="Helical" evidence="8">
    <location>
        <begin position="12"/>
        <end position="32"/>
    </location>
</feature>
<dbReference type="InterPro" id="IPR000620">
    <property type="entry name" value="EamA_dom"/>
</dbReference>
<dbReference type="SUPFAM" id="SSF103481">
    <property type="entry name" value="Multidrug resistance efflux transporter EmrE"/>
    <property type="match status" value="2"/>
</dbReference>
<evidence type="ECO:0000256" key="5">
    <source>
        <dbReference type="ARBA" id="ARBA00022692"/>
    </source>
</evidence>
<feature type="transmembrane region" description="Helical" evidence="8">
    <location>
        <begin position="108"/>
        <end position="125"/>
    </location>
</feature>
<comment type="caution">
    <text evidence="10">The sequence shown here is derived from an EMBL/GenBank/DDBJ whole genome shotgun (WGS) entry which is preliminary data.</text>
</comment>
<proteinExistence type="inferred from homology"/>
<keyword evidence="11" id="KW-1185">Reference proteome</keyword>
<evidence type="ECO:0000259" key="9">
    <source>
        <dbReference type="Pfam" id="PF00892"/>
    </source>
</evidence>
<organism evidence="10 11">
    <name type="scientific">Phenylobacterium ferrooxidans</name>
    <dbReference type="NCBI Taxonomy" id="2982689"/>
    <lineage>
        <taxon>Bacteria</taxon>
        <taxon>Pseudomonadati</taxon>
        <taxon>Pseudomonadota</taxon>
        <taxon>Alphaproteobacteria</taxon>
        <taxon>Caulobacterales</taxon>
        <taxon>Caulobacteraceae</taxon>
        <taxon>Phenylobacterium</taxon>
    </lineage>
</organism>
<feature type="transmembrane region" description="Helical" evidence="8">
    <location>
        <begin position="244"/>
        <end position="264"/>
    </location>
</feature>
<feature type="domain" description="EamA" evidence="9">
    <location>
        <begin position="14"/>
        <end position="146"/>
    </location>
</feature>
<evidence type="ECO:0000313" key="10">
    <source>
        <dbReference type="EMBL" id="MFD3263688.1"/>
    </source>
</evidence>
<evidence type="ECO:0000256" key="6">
    <source>
        <dbReference type="ARBA" id="ARBA00022989"/>
    </source>
</evidence>
<evidence type="ECO:0000256" key="7">
    <source>
        <dbReference type="ARBA" id="ARBA00023136"/>
    </source>
</evidence>
<evidence type="ECO:0000256" key="8">
    <source>
        <dbReference type="SAM" id="Phobius"/>
    </source>
</evidence>
<gene>
    <name evidence="10" type="primary">rarD</name>
    <name evidence="10" type="ORF">OCL97_06845</name>
</gene>